<dbReference type="AlphaFoldDB" id="A0A1F6BYG4"/>
<proteinExistence type="predicted"/>
<comment type="caution">
    <text evidence="1">The sequence shown here is derived from an EMBL/GenBank/DDBJ whole genome shotgun (WGS) entry which is preliminary data.</text>
</comment>
<protein>
    <submittedName>
        <fullName evidence="1">Uncharacterized protein</fullName>
    </submittedName>
</protein>
<dbReference type="EMBL" id="MFKO01000002">
    <property type="protein sequence ID" value="OGG41999.1"/>
    <property type="molecule type" value="Genomic_DNA"/>
</dbReference>
<evidence type="ECO:0000313" key="1">
    <source>
        <dbReference type="EMBL" id="OGG41999.1"/>
    </source>
</evidence>
<organism evidence="1 2">
    <name type="scientific">Candidatus Kaiserbacteria bacterium RIFCSPHIGHO2_01_FULL_46_22</name>
    <dbReference type="NCBI Taxonomy" id="1798475"/>
    <lineage>
        <taxon>Bacteria</taxon>
        <taxon>Candidatus Kaiseribacteriota</taxon>
    </lineage>
</organism>
<gene>
    <name evidence="1" type="ORF">A2837_02220</name>
</gene>
<evidence type="ECO:0000313" key="2">
    <source>
        <dbReference type="Proteomes" id="UP000176322"/>
    </source>
</evidence>
<name>A0A1F6BYG4_9BACT</name>
<accession>A0A1F6BYG4</accession>
<reference evidence="1 2" key="1">
    <citation type="journal article" date="2016" name="Nat. Commun.">
        <title>Thousands of microbial genomes shed light on interconnected biogeochemical processes in an aquifer system.</title>
        <authorList>
            <person name="Anantharaman K."/>
            <person name="Brown C.T."/>
            <person name="Hug L.A."/>
            <person name="Sharon I."/>
            <person name="Castelle C.J."/>
            <person name="Probst A.J."/>
            <person name="Thomas B.C."/>
            <person name="Singh A."/>
            <person name="Wilkins M.J."/>
            <person name="Karaoz U."/>
            <person name="Brodie E.L."/>
            <person name="Williams K.H."/>
            <person name="Hubbard S.S."/>
            <person name="Banfield J.F."/>
        </authorList>
    </citation>
    <scope>NUCLEOTIDE SEQUENCE [LARGE SCALE GENOMIC DNA]</scope>
</reference>
<dbReference type="Proteomes" id="UP000176322">
    <property type="component" value="Unassembled WGS sequence"/>
</dbReference>
<sequence>MSFKIPDILLPPFGSVKKELMKAWADRDDSDPSTWCKEPLRSGFSYHFLCPPICDKANTVPDHRVIIVEFTTIDKQGIAKDCLIDFVSLWKMGDTFQHNAIELFFTTHLQPPNRHRAGKIRPYNYINPENVKV</sequence>